<feature type="transmembrane region" description="Helical" evidence="6">
    <location>
        <begin position="583"/>
        <end position="603"/>
    </location>
</feature>
<organism evidence="9 10">
    <name type="scientific">Tetragonisca angustula</name>
    <dbReference type="NCBI Taxonomy" id="166442"/>
    <lineage>
        <taxon>Eukaryota</taxon>
        <taxon>Metazoa</taxon>
        <taxon>Ecdysozoa</taxon>
        <taxon>Arthropoda</taxon>
        <taxon>Hexapoda</taxon>
        <taxon>Insecta</taxon>
        <taxon>Pterygota</taxon>
        <taxon>Neoptera</taxon>
        <taxon>Endopterygota</taxon>
        <taxon>Hymenoptera</taxon>
        <taxon>Apocrita</taxon>
        <taxon>Aculeata</taxon>
        <taxon>Apoidea</taxon>
        <taxon>Anthophila</taxon>
        <taxon>Apidae</taxon>
        <taxon>Tetragonisca</taxon>
    </lineage>
</organism>
<evidence type="ECO:0000256" key="3">
    <source>
        <dbReference type="ARBA" id="ARBA00022692"/>
    </source>
</evidence>
<accession>A0AAW0ZN16</accession>
<feature type="compositionally biased region" description="Basic and acidic residues" evidence="7">
    <location>
        <begin position="534"/>
        <end position="550"/>
    </location>
</feature>
<evidence type="ECO:0000256" key="5">
    <source>
        <dbReference type="ARBA" id="ARBA00023136"/>
    </source>
</evidence>
<dbReference type="GO" id="GO:0005886">
    <property type="term" value="C:plasma membrane"/>
    <property type="evidence" value="ECO:0007669"/>
    <property type="project" value="TreeGrafter"/>
</dbReference>
<feature type="transmembrane region" description="Helical" evidence="6">
    <location>
        <begin position="281"/>
        <end position="303"/>
    </location>
</feature>
<evidence type="ECO:0000313" key="10">
    <source>
        <dbReference type="Proteomes" id="UP001432146"/>
    </source>
</evidence>
<name>A0AAW0ZN16_9HYME</name>
<comment type="caution">
    <text evidence="9">The sequence shown here is derived from an EMBL/GenBank/DDBJ whole genome shotgun (WGS) entry which is preliminary data.</text>
</comment>
<evidence type="ECO:0000256" key="7">
    <source>
        <dbReference type="SAM" id="MobiDB-lite"/>
    </source>
</evidence>
<dbReference type="AlphaFoldDB" id="A0AAW0ZN16"/>
<comment type="similarity">
    <text evidence="2 6">Belongs to the anoctamin family.</text>
</comment>
<feature type="compositionally biased region" description="Basic and acidic residues" evidence="7">
    <location>
        <begin position="837"/>
        <end position="877"/>
    </location>
</feature>
<gene>
    <name evidence="9" type="ORF">QLX08_008414</name>
</gene>
<keyword evidence="5 6" id="KW-0472">Membrane</keyword>
<evidence type="ECO:0000256" key="6">
    <source>
        <dbReference type="RuleBase" id="RU280814"/>
    </source>
</evidence>
<reference evidence="9 10" key="1">
    <citation type="submission" date="2024-05" db="EMBL/GenBank/DDBJ databases">
        <title>The nuclear and mitochondrial genome assemblies of Tetragonisca angustula (Apidae: Meliponini), a tiny yet remarkable pollinator in the Neotropics.</title>
        <authorList>
            <person name="Ferrari R."/>
            <person name="Ricardo P.C."/>
            <person name="Dias F.C."/>
            <person name="Araujo N.S."/>
            <person name="Soares D.O."/>
            <person name="Zhou Q.-S."/>
            <person name="Zhu C.-D."/>
            <person name="Coutinho L."/>
            <person name="Airas M.C."/>
            <person name="Batista T.M."/>
        </authorList>
    </citation>
    <scope>NUCLEOTIDE SEQUENCE [LARGE SCALE GENOMIC DNA]</scope>
    <source>
        <strain evidence="9">ASF017062</strain>
        <tissue evidence="9">Abdomen</tissue>
    </source>
</reference>
<dbReference type="Proteomes" id="UP001432146">
    <property type="component" value="Unassembled WGS sequence"/>
</dbReference>
<feature type="transmembrane region" description="Helical" evidence="6">
    <location>
        <begin position="427"/>
        <end position="446"/>
    </location>
</feature>
<feature type="region of interest" description="Disordered" evidence="7">
    <location>
        <begin position="716"/>
        <end position="737"/>
    </location>
</feature>
<keyword evidence="10" id="KW-1185">Reference proteome</keyword>
<evidence type="ECO:0000313" key="9">
    <source>
        <dbReference type="EMBL" id="KAK9298078.1"/>
    </source>
</evidence>
<keyword evidence="4 6" id="KW-1133">Transmembrane helix</keyword>
<feature type="region of interest" description="Disordered" evidence="7">
    <location>
        <begin position="1"/>
        <end position="37"/>
    </location>
</feature>
<dbReference type="GO" id="GO:0005254">
    <property type="term" value="F:chloride channel activity"/>
    <property type="evidence" value="ECO:0007669"/>
    <property type="project" value="TreeGrafter"/>
</dbReference>
<dbReference type="PANTHER" id="PTHR12308">
    <property type="entry name" value="ANOCTAMIN"/>
    <property type="match status" value="1"/>
</dbReference>
<feature type="transmembrane region" description="Helical" evidence="6">
    <location>
        <begin position="639"/>
        <end position="658"/>
    </location>
</feature>
<feature type="domain" description="Anoctamin transmembrane" evidence="8">
    <location>
        <begin position="479"/>
        <end position="705"/>
    </location>
</feature>
<evidence type="ECO:0000259" key="8">
    <source>
        <dbReference type="Pfam" id="PF04547"/>
    </source>
</evidence>
<feature type="compositionally biased region" description="Basic and acidic residues" evidence="7">
    <location>
        <begin position="891"/>
        <end position="904"/>
    </location>
</feature>
<feature type="transmembrane region" description="Helical" evidence="6">
    <location>
        <begin position="390"/>
        <end position="415"/>
    </location>
</feature>
<dbReference type="PANTHER" id="PTHR12308:SF51">
    <property type="entry name" value="ANOCTAMIN-8"/>
    <property type="match status" value="1"/>
</dbReference>
<feature type="domain" description="Anoctamin transmembrane" evidence="8">
    <location>
        <begin position="269"/>
        <end position="478"/>
    </location>
</feature>
<evidence type="ECO:0000256" key="1">
    <source>
        <dbReference type="ARBA" id="ARBA00004141"/>
    </source>
</evidence>
<proteinExistence type="inferred from homology"/>
<feature type="transmembrane region" description="Helical" evidence="6">
    <location>
        <begin position="670"/>
        <end position="688"/>
    </location>
</feature>
<sequence length="981" mass="110434">MPGGEGSPINLLDHRTSTTSGECANSDEDERTTGTASSTMTTVLAGDGLRRRKVIHAAKETFDKASRLLRRKIPCTGHLMTPRRLWIQKVPTQECDVVMMFPSGASDETLMWLLGRLRAGTPGLVVHVRHHTSSDTYGFYLTAPFNVLLKAAEEIHLPKSLRQEFGGGLKEFIGSESSCFEGSDDEARFFTTQERQSLVLHLLHTLRAGPQDLHSLPGLKMVEGQAIIPKCLSAGIISQVFPLHELPALEKLQRTWVRAFLSPQPLDDICKYFGVKITMYFAWLGHYTTALIVPAAVGAIYWVGIIGRNQAVEDVAYVLFSVFNVIWATVYLETWKRRGAELAYRWGTLDQRDDLLVEPRPLFTGTLETSPVTGRLEPTYPRWKRNMFRYFVSVPIIAACLFFVFIVMILSFQIQDWWDARLESRGYGFWLSYVPKVLLAIVIALMDEAYFKVAVWLNDMENYRLDTEYENHLIYKVALQLAALLIARQVIGNLKESAVPYLVEQLRLARLSFELFGALSPSEARPPPGEDDDESRKDTEDKSERSDVGKSKQPRNVSQAELESSLYRYDGAFSEHLEMLSQLGYVCLFSSAFPLAAMAALLGNLLELRGDAFKLCFVLQRPFGRRVSNIGTWQNAMEAMGLVAILVNCALIGLSGQVQRMFPEMSATQTILLIVALEHIMLAIRFIIICAIPDIPHWVATEMAKVEFLRREAVRRLSSTPSPEQHPATVIGRRSREWLQTETEASGGADHYSHHLTIGPHGGVDWVRRLGLEAGGRKSSDSEISGAGAVSGSGDELTLHRSTDCIVSKDLASSSDSDLLRSAPPWTVAHRNQKFRFSPEREREREKTEKQQYQQHQRDVQDHKQQSSYYAEKEKDSSGLSDSSKTISSQEEEKPSKEDREAKKTRVKQSLMKRARSVAIFSLKLKERRAREAELKAKVAEKEARWQQPQSCVGGELSCIPIEKLISVDDIAAMELRRLNH</sequence>
<dbReference type="EMBL" id="JAWNGG020000181">
    <property type="protein sequence ID" value="KAK9298078.1"/>
    <property type="molecule type" value="Genomic_DNA"/>
</dbReference>
<evidence type="ECO:0000256" key="2">
    <source>
        <dbReference type="ARBA" id="ARBA00009671"/>
    </source>
</evidence>
<feature type="compositionally biased region" description="Polar residues" evidence="7">
    <location>
        <begin position="878"/>
        <end position="889"/>
    </location>
</feature>
<protein>
    <recommendedName>
        <fullName evidence="6">Anoctamin</fullName>
    </recommendedName>
</protein>
<feature type="region of interest" description="Disordered" evidence="7">
    <location>
        <begin position="776"/>
        <end position="796"/>
    </location>
</feature>
<dbReference type="InterPro" id="IPR007632">
    <property type="entry name" value="Anoctamin"/>
</dbReference>
<dbReference type="Pfam" id="PF04547">
    <property type="entry name" value="Anoctamin"/>
    <property type="match status" value="2"/>
</dbReference>
<dbReference type="InterPro" id="IPR049452">
    <property type="entry name" value="Anoctamin_TM"/>
</dbReference>
<evidence type="ECO:0000256" key="4">
    <source>
        <dbReference type="ARBA" id="ARBA00022989"/>
    </source>
</evidence>
<feature type="region of interest" description="Disordered" evidence="7">
    <location>
        <begin position="520"/>
        <end position="559"/>
    </location>
</feature>
<comment type="subcellular location">
    <subcellularLocation>
        <location evidence="1 6">Membrane</location>
        <topology evidence="1 6">Multi-pass membrane protein</topology>
    </subcellularLocation>
</comment>
<comment type="caution">
    <text evidence="6">Lacks conserved residue(s) required for the propagation of feature annotation.</text>
</comment>
<keyword evidence="3 6" id="KW-0812">Transmembrane</keyword>
<feature type="region of interest" description="Disordered" evidence="7">
    <location>
        <begin position="830"/>
        <end position="910"/>
    </location>
</feature>
<feature type="transmembrane region" description="Helical" evidence="6">
    <location>
        <begin position="315"/>
        <end position="332"/>
    </location>
</feature>